<feature type="region of interest" description="Disordered" evidence="1">
    <location>
        <begin position="138"/>
        <end position="158"/>
    </location>
</feature>
<gene>
    <name evidence="3" type="ORF">M6B22_06980</name>
</gene>
<keyword evidence="4" id="KW-1185">Reference proteome</keyword>
<proteinExistence type="predicted"/>
<dbReference type="Proteomes" id="UP001164693">
    <property type="component" value="Chromosome"/>
</dbReference>
<evidence type="ECO:0000256" key="1">
    <source>
        <dbReference type="SAM" id="MobiDB-lite"/>
    </source>
</evidence>
<accession>A0ABY7K3C5</accession>
<evidence type="ECO:0000313" key="3">
    <source>
        <dbReference type="EMBL" id="WAX58500.1"/>
    </source>
</evidence>
<evidence type="ECO:0000313" key="4">
    <source>
        <dbReference type="Proteomes" id="UP001164693"/>
    </source>
</evidence>
<keyword evidence="2" id="KW-0812">Transmembrane</keyword>
<dbReference type="RefSeq" id="WP_269445038.1">
    <property type="nucleotide sequence ID" value="NZ_CP097463.1"/>
</dbReference>
<evidence type="ECO:0000256" key="2">
    <source>
        <dbReference type="SAM" id="Phobius"/>
    </source>
</evidence>
<organism evidence="3 4">
    <name type="scientific">Jatrophihabitans cynanchi</name>
    <dbReference type="NCBI Taxonomy" id="2944128"/>
    <lineage>
        <taxon>Bacteria</taxon>
        <taxon>Bacillati</taxon>
        <taxon>Actinomycetota</taxon>
        <taxon>Actinomycetes</taxon>
        <taxon>Jatrophihabitantales</taxon>
        <taxon>Jatrophihabitantaceae</taxon>
        <taxon>Jatrophihabitans</taxon>
    </lineage>
</organism>
<evidence type="ECO:0008006" key="5">
    <source>
        <dbReference type="Google" id="ProtNLM"/>
    </source>
</evidence>
<dbReference type="EMBL" id="CP097463">
    <property type="protein sequence ID" value="WAX58500.1"/>
    <property type="molecule type" value="Genomic_DNA"/>
</dbReference>
<name>A0ABY7K3C5_9ACTN</name>
<keyword evidence="2" id="KW-1133">Transmembrane helix</keyword>
<sequence>MTARRARTAFRWRAADDDRGSESVELAILLPIGILVLAAIVVGARIWLAADRMSGVAGAAAREASIARSPDSAQTLAKTGAKQALASDGLHCTNIRVNVDTSGFYAPPGTAASVHVDVWCTVELSDIGVKGLPGAKTLHDSATSPLDPARDLTLGSGP</sequence>
<feature type="transmembrane region" description="Helical" evidence="2">
    <location>
        <begin position="26"/>
        <end position="48"/>
    </location>
</feature>
<keyword evidence="2" id="KW-0472">Membrane</keyword>
<protein>
    <recommendedName>
        <fullName evidence="5">Pilus assembly protein</fullName>
    </recommendedName>
</protein>
<reference evidence="3" key="1">
    <citation type="submission" date="2022-05" db="EMBL/GenBank/DDBJ databases">
        <title>Jatrophihabitans sp. SB3-54 whole genome sequence.</title>
        <authorList>
            <person name="Suh M.K."/>
            <person name="Eom M.K."/>
            <person name="Kim J.S."/>
            <person name="Kim H.S."/>
            <person name="Do H.E."/>
            <person name="Shin Y.K."/>
            <person name="Lee J.-S."/>
        </authorList>
    </citation>
    <scope>NUCLEOTIDE SEQUENCE</scope>
    <source>
        <strain evidence="3">SB3-54</strain>
    </source>
</reference>